<dbReference type="SUPFAM" id="SSF55811">
    <property type="entry name" value="Nudix"/>
    <property type="match status" value="1"/>
</dbReference>
<dbReference type="AlphaFoldDB" id="A0A254PUD4"/>
<evidence type="ECO:0000259" key="20">
    <source>
        <dbReference type="PROSITE" id="PS51462"/>
    </source>
</evidence>
<keyword evidence="3" id="KW-0515">Mutator protein</keyword>
<dbReference type="InterPro" id="IPR003561">
    <property type="entry name" value="Mutator_MutT"/>
</dbReference>
<keyword evidence="6" id="KW-0227">DNA damage</keyword>
<evidence type="ECO:0000256" key="9">
    <source>
        <dbReference type="ARBA" id="ARBA00023204"/>
    </source>
</evidence>
<evidence type="ECO:0000256" key="17">
    <source>
        <dbReference type="PIRSR" id="PIRSR603561-1"/>
    </source>
</evidence>
<evidence type="ECO:0000256" key="6">
    <source>
        <dbReference type="ARBA" id="ARBA00022763"/>
    </source>
</evidence>
<evidence type="ECO:0000256" key="12">
    <source>
        <dbReference type="ARBA" id="ARBA00038905"/>
    </source>
</evidence>
<sequence length="138" mass="15347">MNEANRPVTVVAAGILLDSENRYLLGQRPEGKPYAGYWEVPGGKVEKGETVFQALQRELQEELGIDVQSSEELTVLEHDYPHAYVRLYVSIIRDWKGAPIGREGQALSWESIGADAPSVSPLLPAAWPMLECLRRSLT</sequence>
<evidence type="ECO:0000256" key="16">
    <source>
        <dbReference type="ARBA" id="ARBA00042798"/>
    </source>
</evidence>
<evidence type="ECO:0000256" key="10">
    <source>
        <dbReference type="ARBA" id="ARBA00035861"/>
    </source>
</evidence>
<evidence type="ECO:0000256" key="5">
    <source>
        <dbReference type="ARBA" id="ARBA00022723"/>
    </source>
</evidence>
<protein>
    <recommendedName>
        <fullName evidence="13">8-oxo-dGTP diphosphatase</fullName>
        <ecNumber evidence="12">3.6.1.55</ecNumber>
    </recommendedName>
    <alternativeName>
        <fullName evidence="16">7,8-dihydro-8-oxoguanine-triphosphatase</fullName>
    </alternativeName>
    <alternativeName>
        <fullName evidence="15">Mutator protein MutT</fullName>
    </alternativeName>
    <alternativeName>
        <fullName evidence="14">dGTP pyrophosphohydrolase</fullName>
    </alternativeName>
</protein>
<dbReference type="InterPro" id="IPR020084">
    <property type="entry name" value="NUDIX_hydrolase_CS"/>
</dbReference>
<evidence type="ECO:0000313" key="21">
    <source>
        <dbReference type="EMBL" id="OWS70149.1"/>
    </source>
</evidence>
<dbReference type="Proteomes" id="UP000197528">
    <property type="component" value="Unassembled WGS sequence"/>
</dbReference>
<keyword evidence="4" id="KW-0235">DNA replication</keyword>
<evidence type="ECO:0000256" key="3">
    <source>
        <dbReference type="ARBA" id="ARBA00022457"/>
    </source>
</evidence>
<dbReference type="EMBL" id="NGUP01000003">
    <property type="protein sequence ID" value="OWS70149.1"/>
    <property type="molecule type" value="Genomic_DNA"/>
</dbReference>
<comment type="catalytic activity">
    <reaction evidence="11">
        <text>8-oxo-GTP + H2O = 8-oxo-GMP + diphosphate + H(+)</text>
        <dbReference type="Rhea" id="RHEA:67616"/>
        <dbReference type="ChEBI" id="CHEBI:15377"/>
        <dbReference type="ChEBI" id="CHEBI:15378"/>
        <dbReference type="ChEBI" id="CHEBI:33019"/>
        <dbReference type="ChEBI" id="CHEBI:143553"/>
        <dbReference type="ChEBI" id="CHEBI:145694"/>
    </reaction>
</comment>
<feature type="binding site" evidence="18">
    <location>
        <position position="42"/>
    </location>
    <ligand>
        <name>Mg(2+)</name>
        <dbReference type="ChEBI" id="CHEBI:18420"/>
    </ligand>
</feature>
<dbReference type="GO" id="GO:0044716">
    <property type="term" value="F:8-oxo-GDP phosphatase activity"/>
    <property type="evidence" value="ECO:0007669"/>
    <property type="project" value="TreeGrafter"/>
</dbReference>
<dbReference type="NCBIfam" id="TIGR00586">
    <property type="entry name" value="mutt"/>
    <property type="match status" value="1"/>
</dbReference>
<evidence type="ECO:0000256" key="7">
    <source>
        <dbReference type="ARBA" id="ARBA00022801"/>
    </source>
</evidence>
<name>A0A254PUD4_9BURK</name>
<keyword evidence="7 19" id="KW-0378">Hydrolase</keyword>
<evidence type="ECO:0000256" key="15">
    <source>
        <dbReference type="ARBA" id="ARBA00041979"/>
    </source>
</evidence>
<accession>A0A254PUD4</accession>
<dbReference type="GO" id="GO:0006260">
    <property type="term" value="P:DNA replication"/>
    <property type="evidence" value="ECO:0007669"/>
    <property type="project" value="UniProtKB-KW"/>
</dbReference>
<dbReference type="PANTHER" id="PTHR47707:SF1">
    <property type="entry name" value="NUDIX HYDROLASE FAMILY PROTEIN"/>
    <property type="match status" value="1"/>
</dbReference>
<feature type="binding site" evidence="17">
    <location>
        <position position="28"/>
    </location>
    <ligand>
        <name>8-oxo-dGTP</name>
        <dbReference type="ChEBI" id="CHEBI:77896"/>
    </ligand>
</feature>
<keyword evidence="8 18" id="KW-0460">Magnesium</keyword>
<evidence type="ECO:0000256" key="19">
    <source>
        <dbReference type="RuleBase" id="RU003476"/>
    </source>
</evidence>
<dbReference type="GO" id="GO:0046872">
    <property type="term" value="F:metal ion binding"/>
    <property type="evidence" value="ECO:0007669"/>
    <property type="project" value="UniProtKB-KW"/>
</dbReference>
<proteinExistence type="inferred from homology"/>
<dbReference type="PROSITE" id="PS00893">
    <property type="entry name" value="NUDIX_BOX"/>
    <property type="match status" value="1"/>
</dbReference>
<evidence type="ECO:0000256" key="14">
    <source>
        <dbReference type="ARBA" id="ARBA00041592"/>
    </source>
</evidence>
<dbReference type="RefSeq" id="WP_088525735.1">
    <property type="nucleotide sequence ID" value="NZ_NGUP01000003.1"/>
</dbReference>
<dbReference type="PANTHER" id="PTHR47707">
    <property type="entry name" value="8-OXO-DGTP DIPHOSPHATASE"/>
    <property type="match status" value="1"/>
</dbReference>
<dbReference type="OrthoDB" id="9810648at2"/>
<evidence type="ECO:0000256" key="11">
    <source>
        <dbReference type="ARBA" id="ARBA00036904"/>
    </source>
</evidence>
<dbReference type="GO" id="GO:0006281">
    <property type="term" value="P:DNA repair"/>
    <property type="evidence" value="ECO:0007669"/>
    <property type="project" value="UniProtKB-KW"/>
</dbReference>
<evidence type="ECO:0000313" key="22">
    <source>
        <dbReference type="Proteomes" id="UP000197528"/>
    </source>
</evidence>
<dbReference type="GO" id="GO:0044715">
    <property type="term" value="F:8-oxo-dGDP phosphatase activity"/>
    <property type="evidence" value="ECO:0007669"/>
    <property type="project" value="TreeGrafter"/>
</dbReference>
<dbReference type="CDD" id="cd03425">
    <property type="entry name" value="NUDIX_MutT_NudA_like"/>
    <property type="match status" value="1"/>
</dbReference>
<evidence type="ECO:0000256" key="4">
    <source>
        <dbReference type="ARBA" id="ARBA00022705"/>
    </source>
</evidence>
<comment type="similarity">
    <text evidence="2 19">Belongs to the Nudix hydrolase family.</text>
</comment>
<feature type="binding site" evidence="18">
    <location>
        <position position="62"/>
    </location>
    <ligand>
        <name>Mg(2+)</name>
        <dbReference type="ChEBI" id="CHEBI:18420"/>
    </ligand>
</feature>
<evidence type="ECO:0000256" key="13">
    <source>
        <dbReference type="ARBA" id="ARBA00040794"/>
    </source>
</evidence>
<evidence type="ECO:0000256" key="1">
    <source>
        <dbReference type="ARBA" id="ARBA00001946"/>
    </source>
</evidence>
<organism evidence="21 22">
    <name type="scientific">Polynucleobacter campilacus</name>
    <dbReference type="NCBI Taxonomy" id="1743163"/>
    <lineage>
        <taxon>Bacteria</taxon>
        <taxon>Pseudomonadati</taxon>
        <taxon>Pseudomonadota</taxon>
        <taxon>Betaproteobacteria</taxon>
        <taxon>Burkholderiales</taxon>
        <taxon>Burkholderiaceae</taxon>
        <taxon>Polynucleobacter</taxon>
    </lineage>
</organism>
<comment type="caution">
    <text evidence="21">The sequence shown here is derived from an EMBL/GenBank/DDBJ whole genome shotgun (WGS) entry which is preliminary data.</text>
</comment>
<keyword evidence="5 18" id="KW-0479">Metal-binding</keyword>
<comment type="catalytic activity">
    <reaction evidence="10">
        <text>8-oxo-dGTP + H2O = 8-oxo-dGMP + diphosphate + H(+)</text>
        <dbReference type="Rhea" id="RHEA:31575"/>
        <dbReference type="ChEBI" id="CHEBI:15377"/>
        <dbReference type="ChEBI" id="CHEBI:15378"/>
        <dbReference type="ChEBI" id="CHEBI:33019"/>
        <dbReference type="ChEBI" id="CHEBI:63224"/>
        <dbReference type="ChEBI" id="CHEBI:77896"/>
        <dbReference type="EC" id="3.6.1.55"/>
    </reaction>
</comment>
<evidence type="ECO:0000256" key="2">
    <source>
        <dbReference type="ARBA" id="ARBA00005582"/>
    </source>
</evidence>
<dbReference type="Pfam" id="PF00293">
    <property type="entry name" value="NUDIX"/>
    <property type="match status" value="1"/>
</dbReference>
<dbReference type="GO" id="GO:0008413">
    <property type="term" value="F:8-oxo-7,8-dihydroguanosine triphosphate pyrophosphatase activity"/>
    <property type="evidence" value="ECO:0007669"/>
    <property type="project" value="InterPro"/>
</dbReference>
<feature type="domain" description="Nudix hydrolase" evidence="20">
    <location>
        <begin position="7"/>
        <end position="130"/>
    </location>
</feature>
<dbReference type="PROSITE" id="PS51462">
    <property type="entry name" value="NUDIX"/>
    <property type="match status" value="1"/>
</dbReference>
<evidence type="ECO:0000256" key="8">
    <source>
        <dbReference type="ARBA" id="ARBA00022842"/>
    </source>
</evidence>
<feature type="binding site" evidence="17">
    <location>
        <begin position="39"/>
        <end position="42"/>
    </location>
    <ligand>
        <name>8-oxo-dGTP</name>
        <dbReference type="ChEBI" id="CHEBI:77896"/>
    </ligand>
</feature>
<dbReference type="EC" id="3.6.1.55" evidence="12"/>
<keyword evidence="9" id="KW-0234">DNA repair</keyword>
<keyword evidence="22" id="KW-1185">Reference proteome</keyword>
<dbReference type="InterPro" id="IPR020476">
    <property type="entry name" value="Nudix_hydrolase"/>
</dbReference>
<dbReference type="InterPro" id="IPR047127">
    <property type="entry name" value="MutT-like"/>
</dbReference>
<gene>
    <name evidence="21" type="ORF">CBI31_07465</name>
</gene>
<evidence type="ECO:0000256" key="18">
    <source>
        <dbReference type="PIRSR" id="PIRSR603561-2"/>
    </source>
</evidence>
<comment type="cofactor">
    <cofactor evidence="1 18">
        <name>Mg(2+)</name>
        <dbReference type="ChEBI" id="CHEBI:18420"/>
    </cofactor>
</comment>
<dbReference type="PRINTS" id="PR00502">
    <property type="entry name" value="NUDIXFAMILY"/>
</dbReference>
<dbReference type="InterPro" id="IPR015797">
    <property type="entry name" value="NUDIX_hydrolase-like_dom_sf"/>
</dbReference>
<dbReference type="GO" id="GO:0035539">
    <property type="term" value="F:8-oxo-7,8-dihydrodeoxyguanosine triphosphate pyrophosphatase activity"/>
    <property type="evidence" value="ECO:0007669"/>
    <property type="project" value="UniProtKB-EC"/>
</dbReference>
<reference evidence="21 22" key="1">
    <citation type="submission" date="2017-05" db="EMBL/GenBank/DDBJ databases">
        <title>Genome of Polynucleobacter sp. MWH-Feld-100.</title>
        <authorList>
            <person name="Hahn M.W."/>
        </authorList>
    </citation>
    <scope>NUCLEOTIDE SEQUENCE [LARGE SCALE GENOMIC DNA]</scope>
    <source>
        <strain evidence="21 22">MWH-Feld-100</strain>
    </source>
</reference>
<dbReference type="Gene3D" id="3.90.79.10">
    <property type="entry name" value="Nucleoside Triphosphate Pyrophosphohydrolase"/>
    <property type="match status" value="1"/>
</dbReference>
<dbReference type="InterPro" id="IPR000086">
    <property type="entry name" value="NUDIX_hydrolase_dom"/>
</dbReference>